<dbReference type="AlphaFoldDB" id="A0A1R2BE92"/>
<keyword evidence="2" id="KW-1185">Reference proteome</keyword>
<evidence type="ECO:0000313" key="1">
    <source>
        <dbReference type="EMBL" id="OMJ75073.1"/>
    </source>
</evidence>
<proteinExistence type="predicted"/>
<protein>
    <submittedName>
        <fullName evidence="1">Uncharacterized protein</fullName>
    </submittedName>
</protein>
<gene>
    <name evidence="1" type="ORF">SteCoe_25885</name>
</gene>
<dbReference type="EMBL" id="MPUH01000712">
    <property type="protein sequence ID" value="OMJ75073.1"/>
    <property type="molecule type" value="Genomic_DNA"/>
</dbReference>
<reference evidence="1 2" key="1">
    <citation type="submission" date="2016-11" db="EMBL/GenBank/DDBJ databases">
        <title>The macronuclear genome of Stentor coeruleus: a giant cell with tiny introns.</title>
        <authorList>
            <person name="Slabodnick M."/>
            <person name="Ruby J.G."/>
            <person name="Reiff S.B."/>
            <person name="Swart E.C."/>
            <person name="Gosai S."/>
            <person name="Prabakaran S."/>
            <person name="Witkowska E."/>
            <person name="Larue G.E."/>
            <person name="Fisher S."/>
            <person name="Freeman R.M."/>
            <person name="Gunawardena J."/>
            <person name="Chu W."/>
            <person name="Stover N.A."/>
            <person name="Gregory B.D."/>
            <person name="Nowacki M."/>
            <person name="Derisi J."/>
            <person name="Roy S.W."/>
            <person name="Marshall W.F."/>
            <person name="Sood P."/>
        </authorList>
    </citation>
    <scope>NUCLEOTIDE SEQUENCE [LARGE SCALE GENOMIC DNA]</scope>
    <source>
        <strain evidence="1">WM001</strain>
    </source>
</reference>
<dbReference type="Proteomes" id="UP000187209">
    <property type="component" value="Unassembled WGS sequence"/>
</dbReference>
<accession>A0A1R2BE92</accession>
<name>A0A1R2BE92_9CILI</name>
<organism evidence="1 2">
    <name type="scientific">Stentor coeruleus</name>
    <dbReference type="NCBI Taxonomy" id="5963"/>
    <lineage>
        <taxon>Eukaryota</taxon>
        <taxon>Sar</taxon>
        <taxon>Alveolata</taxon>
        <taxon>Ciliophora</taxon>
        <taxon>Postciliodesmatophora</taxon>
        <taxon>Heterotrichea</taxon>
        <taxon>Heterotrichida</taxon>
        <taxon>Stentoridae</taxon>
        <taxon>Stentor</taxon>
    </lineage>
</organism>
<comment type="caution">
    <text evidence="1">The sequence shown here is derived from an EMBL/GenBank/DDBJ whole genome shotgun (WGS) entry which is preliminary data.</text>
</comment>
<sequence length="659" mass="76996">MSGLEFQKQEFKSFLLPEILYEAFIPGPGQFSFNFCFGILDLLIRYSIQPTKKIFNCIKRIFDDYKEKMNLKVISSYPKTETEFFFAILEQITDNQHLYTQRLKWLQYYIASPNENHRKGLEEGMKNIICWFFEDDLDMVNMIKSNNENQKLNQILTKISMFFQIKVVMLENNNINEYGLENAPIIYMKHEYGRSSVLYTKDMIEMEYSTDFDVEKLENPPFMSKKITQMNYKIPIPEACMQTNLYNPVPQQVINPPMFYNQKNTQICYENLTPINTPNQNLNLPQSKNYAKTQNFLRSNSPSILRPPIPPNIFPKTNKIEEPSLDKTYEINTSDIKFATPKNDIKNLIHIPNSTKSTLNLLSPEIPEDIIDLIKTMGEIIFYNKVHNEDLIKKIAFCAENYKEIKEIKEFESICNFNDHTSEKLEVPKDRIQLKGNENSITKSPQDLSNEAFYNKHKRYENSPKDYEIVGNDTFGFNMNVYQNSKSMNCLYKVDDKKLVGNTHVVENNLPQNLPFTANTQIYDINIRPPQSSEFKTQNQCFIPAPIFPGFNTEIRQNLNLSSPKESDFKGPQMISYPKSLVALNPTNRYGQARNSPIKIMCQNDKTLLDEDNFLDVECSDQCKICKKCRLLNITQCIRCKRYYTENEKELLDIAKISD</sequence>
<evidence type="ECO:0000313" key="2">
    <source>
        <dbReference type="Proteomes" id="UP000187209"/>
    </source>
</evidence>